<dbReference type="Proteomes" id="UP001595593">
    <property type="component" value="Unassembled WGS sequence"/>
</dbReference>
<sequence length="85" mass="9101">MDPDFWRQALGGRVRAGVAGRDLPDGIRRIWRQPGVLPERSRIDTAWIAIPLASGAAAVHDHALPQDCRSVTEGSSALPHAAADP</sequence>
<evidence type="ECO:0000313" key="2">
    <source>
        <dbReference type="Proteomes" id="UP001595593"/>
    </source>
</evidence>
<organism evidence="1 2">
    <name type="scientific">Teichococcus globiformis</name>
    <dbReference type="NCBI Taxonomy" id="2307229"/>
    <lineage>
        <taxon>Bacteria</taxon>
        <taxon>Pseudomonadati</taxon>
        <taxon>Pseudomonadota</taxon>
        <taxon>Alphaproteobacteria</taxon>
        <taxon>Acetobacterales</taxon>
        <taxon>Roseomonadaceae</taxon>
        <taxon>Roseomonas</taxon>
    </lineage>
</organism>
<accession>A0ABV7FXM1</accession>
<evidence type="ECO:0000313" key="1">
    <source>
        <dbReference type="EMBL" id="MFC3123505.1"/>
    </source>
</evidence>
<name>A0ABV7FXM1_9PROT</name>
<gene>
    <name evidence="1" type="ORF">ACFOD4_00410</name>
</gene>
<protein>
    <submittedName>
        <fullName evidence="1">Uncharacterized protein</fullName>
    </submittedName>
</protein>
<keyword evidence="2" id="KW-1185">Reference proteome</keyword>
<reference evidence="2" key="1">
    <citation type="journal article" date="2019" name="Int. J. Syst. Evol. Microbiol.">
        <title>The Global Catalogue of Microorganisms (GCM) 10K type strain sequencing project: providing services to taxonomists for standard genome sequencing and annotation.</title>
        <authorList>
            <consortium name="The Broad Institute Genomics Platform"/>
            <consortium name="The Broad Institute Genome Sequencing Center for Infectious Disease"/>
            <person name="Wu L."/>
            <person name="Ma J."/>
        </authorList>
    </citation>
    <scope>NUCLEOTIDE SEQUENCE [LARGE SCALE GENOMIC DNA]</scope>
    <source>
        <strain evidence="2">KCTC 52094</strain>
    </source>
</reference>
<dbReference type="RefSeq" id="WP_379592447.1">
    <property type="nucleotide sequence ID" value="NZ_JBHRTN010000002.1"/>
</dbReference>
<comment type="caution">
    <text evidence="1">The sequence shown here is derived from an EMBL/GenBank/DDBJ whole genome shotgun (WGS) entry which is preliminary data.</text>
</comment>
<dbReference type="EMBL" id="JBHRTN010000002">
    <property type="protein sequence ID" value="MFC3123505.1"/>
    <property type="molecule type" value="Genomic_DNA"/>
</dbReference>
<proteinExistence type="predicted"/>